<dbReference type="Proteomes" id="UP000831485">
    <property type="component" value="Chromosome"/>
</dbReference>
<sequence>MQRLCDSVRVAAIFAPGAGVRPVWFEWRRQKCCVTRLAYSWRDSLGGATRLHFAVCDDSNLYELMYDTSDQNWTLVGVEEQ</sequence>
<reference evidence="1" key="2">
    <citation type="journal article" date="2021" name="Int. J. Syst. Evol. Microbiol.">
        <title>Geomonas silvestris sp. nov., Geomonas paludis sp. nov. and Geomonas limicola sp. nov., isolated from terrestrial environments, and emended description of the genus Geomonas.</title>
        <authorList>
            <person name="Itoh H."/>
            <person name="Xu Z."/>
            <person name="Masuda Y."/>
            <person name="Ushijima N."/>
            <person name="Hayakawa C."/>
            <person name="Shiratori Y."/>
            <person name="Senoo K."/>
        </authorList>
    </citation>
    <scope>NUCLEOTIDE SEQUENCE</scope>
    <source>
        <strain evidence="1">Red736</strain>
    </source>
</reference>
<proteinExistence type="predicted"/>
<dbReference type="RefSeq" id="WP_183346563.1">
    <property type="nucleotide sequence ID" value="NZ_BLXY01000002.1"/>
</dbReference>
<gene>
    <name evidence="1" type="ORF">GMPD_16450</name>
    <name evidence="2" type="ORF">M1B72_08520</name>
</gene>
<reference evidence="2" key="3">
    <citation type="submission" date="2022-04" db="EMBL/GenBank/DDBJ databases">
        <authorList>
            <person name="Liu G."/>
        </authorList>
    </citation>
    <scope>NUCLEOTIDE SEQUENCE</scope>
    <source>
        <strain evidence="2">RG22</strain>
    </source>
</reference>
<dbReference type="EMBL" id="BLXY01000002">
    <property type="protein sequence ID" value="GFO63726.1"/>
    <property type="molecule type" value="Genomic_DNA"/>
</dbReference>
<evidence type="ECO:0000313" key="4">
    <source>
        <dbReference type="Proteomes" id="UP000831485"/>
    </source>
</evidence>
<dbReference type="EMBL" id="CP096574">
    <property type="protein sequence ID" value="UPU37735.1"/>
    <property type="molecule type" value="Genomic_DNA"/>
</dbReference>
<evidence type="ECO:0000313" key="1">
    <source>
        <dbReference type="EMBL" id="GFO63726.1"/>
    </source>
</evidence>
<evidence type="ECO:0000313" key="3">
    <source>
        <dbReference type="Proteomes" id="UP000568888"/>
    </source>
</evidence>
<evidence type="ECO:0000313" key="2">
    <source>
        <dbReference type="EMBL" id="UPU37735.1"/>
    </source>
</evidence>
<accession>A0A6V8MU71</accession>
<protein>
    <submittedName>
        <fullName evidence="1">Uncharacterized protein</fullName>
    </submittedName>
</protein>
<name>A0A6V8MU71_9BACT</name>
<dbReference type="Proteomes" id="UP000568888">
    <property type="component" value="Unassembled WGS sequence"/>
</dbReference>
<keyword evidence="4" id="KW-1185">Reference proteome</keyword>
<dbReference type="AlphaFoldDB" id="A0A6V8MU71"/>
<reference evidence="3" key="1">
    <citation type="submission" date="2020-06" db="EMBL/GenBank/DDBJ databases">
        <title>Draft genomic sequecing of Geomonas sp. Red736.</title>
        <authorList>
            <person name="Itoh H."/>
            <person name="Xu Z.X."/>
            <person name="Ushijima N."/>
            <person name="Masuda Y."/>
            <person name="Shiratori Y."/>
            <person name="Senoo K."/>
        </authorList>
    </citation>
    <scope>NUCLEOTIDE SEQUENCE [LARGE SCALE GENOMIC DNA]</scope>
    <source>
        <strain evidence="3">Red736</strain>
    </source>
</reference>
<organism evidence="1 3">
    <name type="scientific">Geomonas paludis</name>
    <dbReference type="NCBI Taxonomy" id="2740185"/>
    <lineage>
        <taxon>Bacteria</taxon>
        <taxon>Pseudomonadati</taxon>
        <taxon>Thermodesulfobacteriota</taxon>
        <taxon>Desulfuromonadia</taxon>
        <taxon>Geobacterales</taxon>
        <taxon>Geobacteraceae</taxon>
        <taxon>Geomonas</taxon>
    </lineage>
</organism>